<name>A0AAD5JS51_9FUNG</name>
<reference evidence="9" key="2">
    <citation type="submission" date="2023-02" db="EMBL/GenBank/DDBJ databases">
        <authorList>
            <consortium name="DOE Joint Genome Institute"/>
            <person name="Mondo S.J."/>
            <person name="Chang Y."/>
            <person name="Wang Y."/>
            <person name="Ahrendt S."/>
            <person name="Andreopoulos W."/>
            <person name="Barry K."/>
            <person name="Beard J."/>
            <person name="Benny G.L."/>
            <person name="Blankenship S."/>
            <person name="Bonito G."/>
            <person name="Cuomo C."/>
            <person name="Desiro A."/>
            <person name="Gervers K.A."/>
            <person name="Hundley H."/>
            <person name="Kuo A."/>
            <person name="LaButti K."/>
            <person name="Lang B.F."/>
            <person name="Lipzen A."/>
            <person name="O'Donnell K."/>
            <person name="Pangilinan J."/>
            <person name="Reynolds N."/>
            <person name="Sandor L."/>
            <person name="Smith M.W."/>
            <person name="Tsang A."/>
            <person name="Grigoriev I.V."/>
            <person name="Stajich J.E."/>
            <person name="Spatafora J.W."/>
        </authorList>
    </citation>
    <scope>NUCLEOTIDE SEQUENCE</scope>
    <source>
        <strain evidence="9">RSA 2281</strain>
    </source>
</reference>
<feature type="binding site" description="axial binding residue" evidence="7">
    <location>
        <position position="484"/>
    </location>
    <ligand>
        <name>heme</name>
        <dbReference type="ChEBI" id="CHEBI:30413"/>
    </ligand>
    <ligandPart>
        <name>Fe</name>
        <dbReference type="ChEBI" id="CHEBI:18248"/>
    </ligandPart>
</feature>
<reference evidence="9" key="1">
    <citation type="journal article" date="2022" name="IScience">
        <title>Evolution of zygomycete secretomes and the origins of terrestrial fungal ecologies.</title>
        <authorList>
            <person name="Chang Y."/>
            <person name="Wang Y."/>
            <person name="Mondo S."/>
            <person name="Ahrendt S."/>
            <person name="Andreopoulos W."/>
            <person name="Barry K."/>
            <person name="Beard J."/>
            <person name="Benny G.L."/>
            <person name="Blankenship S."/>
            <person name="Bonito G."/>
            <person name="Cuomo C."/>
            <person name="Desiro A."/>
            <person name="Gervers K.A."/>
            <person name="Hundley H."/>
            <person name="Kuo A."/>
            <person name="LaButti K."/>
            <person name="Lang B.F."/>
            <person name="Lipzen A."/>
            <person name="O'Donnell K."/>
            <person name="Pangilinan J."/>
            <person name="Reynolds N."/>
            <person name="Sandor L."/>
            <person name="Smith M.E."/>
            <person name="Tsang A."/>
            <person name="Grigoriev I.V."/>
            <person name="Stajich J.E."/>
            <person name="Spatafora J.W."/>
        </authorList>
    </citation>
    <scope>NUCLEOTIDE SEQUENCE</scope>
    <source>
        <strain evidence="9">RSA 2281</strain>
    </source>
</reference>
<dbReference type="GO" id="GO:0016705">
    <property type="term" value="F:oxidoreductase activity, acting on paired donors, with incorporation or reduction of molecular oxygen"/>
    <property type="evidence" value="ECO:0007669"/>
    <property type="project" value="InterPro"/>
</dbReference>
<sequence>MPLVSSLMLPLNNAKEQFWNLWLRILNNNLVKSPANRKKTAIPIAVVLASIYFVYRKLILPPPQLHHIPRAGFFQYVTSLFKGRPYDEILKEITDHGLYTAFGSSGWTVYVTRPESAKKLLLKTDLFPKAIMSKAKKETIAGKFLMGPNIIFLPHGPQWKGQRSILNPAFHRSMPIRLFGELAQKLFVEIDKKTDSPIDAFDTMTRWTLDAIGIAGFDFDFNAIQEKDSVWVVRYEKITNASVNPVFMLFPFLDSPYLRFLFPRRARIHHELDLFLDKMQEIITHKRAVLANSNGETTVNKVTNEKDLLTLMLEAAEEESGNKMSDEEIKSNLCGFFIAGHDTTAIALSYAMYNLATHPEVQKKAREEVIKVLGDKPMDVLPTIEQIKEMPYIQMIIKETLRRNTVAQNIVTRAVPEDTDLDGCVIPKGTRVTMDMMGLHRNPKIWKNPDEFDPERFAPGGEAEMAAKKNGMAWMPFSNGARMCIGVNFSLNEQRVFLPMLLRKYELSLPDNSPHKEKPVISGIGLQKPVNLQINFKRRY</sequence>
<evidence type="ECO:0000256" key="7">
    <source>
        <dbReference type="PIRSR" id="PIRSR602401-1"/>
    </source>
</evidence>
<evidence type="ECO:0000256" key="2">
    <source>
        <dbReference type="ARBA" id="ARBA00022617"/>
    </source>
</evidence>
<dbReference type="InterPro" id="IPR017972">
    <property type="entry name" value="Cyt_P450_CS"/>
</dbReference>
<comment type="cofactor">
    <cofactor evidence="7">
        <name>heme</name>
        <dbReference type="ChEBI" id="CHEBI:30413"/>
    </cofactor>
</comment>
<evidence type="ECO:0000256" key="8">
    <source>
        <dbReference type="RuleBase" id="RU000461"/>
    </source>
</evidence>
<dbReference type="EMBL" id="JAIXMP010000030">
    <property type="protein sequence ID" value="KAI9251384.1"/>
    <property type="molecule type" value="Genomic_DNA"/>
</dbReference>
<protein>
    <submittedName>
        <fullName evidence="9">Cytochrome P450</fullName>
    </submittedName>
</protein>
<dbReference type="InterPro" id="IPR001128">
    <property type="entry name" value="Cyt_P450"/>
</dbReference>
<dbReference type="GO" id="GO:0004497">
    <property type="term" value="F:monooxygenase activity"/>
    <property type="evidence" value="ECO:0007669"/>
    <property type="project" value="UniProtKB-KW"/>
</dbReference>
<dbReference type="PROSITE" id="PS00086">
    <property type="entry name" value="CYTOCHROME_P450"/>
    <property type="match status" value="1"/>
</dbReference>
<dbReference type="PRINTS" id="PR00385">
    <property type="entry name" value="P450"/>
</dbReference>
<dbReference type="Proteomes" id="UP001209540">
    <property type="component" value="Unassembled WGS sequence"/>
</dbReference>
<evidence type="ECO:0000256" key="3">
    <source>
        <dbReference type="ARBA" id="ARBA00022723"/>
    </source>
</evidence>
<evidence type="ECO:0000256" key="4">
    <source>
        <dbReference type="ARBA" id="ARBA00023002"/>
    </source>
</evidence>
<evidence type="ECO:0000256" key="6">
    <source>
        <dbReference type="ARBA" id="ARBA00023033"/>
    </source>
</evidence>
<evidence type="ECO:0000256" key="1">
    <source>
        <dbReference type="ARBA" id="ARBA00010617"/>
    </source>
</evidence>
<dbReference type="PANTHER" id="PTHR24291">
    <property type="entry name" value="CYTOCHROME P450 FAMILY 4"/>
    <property type="match status" value="1"/>
</dbReference>
<gene>
    <name evidence="9" type="ORF">BDA99DRAFT_575123</name>
</gene>
<dbReference type="InterPro" id="IPR050196">
    <property type="entry name" value="Cytochrome_P450_Monoox"/>
</dbReference>
<dbReference type="Gene3D" id="1.10.630.10">
    <property type="entry name" value="Cytochrome P450"/>
    <property type="match status" value="1"/>
</dbReference>
<accession>A0AAD5JS51</accession>
<dbReference type="InterPro" id="IPR002401">
    <property type="entry name" value="Cyt_P450_E_grp-I"/>
</dbReference>
<keyword evidence="5 7" id="KW-0408">Iron</keyword>
<dbReference type="AlphaFoldDB" id="A0AAD5JS51"/>
<dbReference type="SUPFAM" id="SSF48264">
    <property type="entry name" value="Cytochrome P450"/>
    <property type="match status" value="1"/>
</dbReference>
<comment type="caution">
    <text evidence="9">The sequence shown here is derived from an EMBL/GenBank/DDBJ whole genome shotgun (WGS) entry which is preliminary data.</text>
</comment>
<keyword evidence="3 7" id="KW-0479">Metal-binding</keyword>
<evidence type="ECO:0000313" key="10">
    <source>
        <dbReference type="Proteomes" id="UP001209540"/>
    </source>
</evidence>
<keyword evidence="4 8" id="KW-0560">Oxidoreductase</keyword>
<evidence type="ECO:0000313" key="9">
    <source>
        <dbReference type="EMBL" id="KAI9251384.1"/>
    </source>
</evidence>
<keyword evidence="2 7" id="KW-0349">Heme</keyword>
<keyword evidence="6 8" id="KW-0503">Monooxygenase</keyword>
<dbReference type="InterPro" id="IPR036396">
    <property type="entry name" value="Cyt_P450_sf"/>
</dbReference>
<comment type="similarity">
    <text evidence="1 8">Belongs to the cytochrome P450 family.</text>
</comment>
<dbReference type="GO" id="GO:0005506">
    <property type="term" value="F:iron ion binding"/>
    <property type="evidence" value="ECO:0007669"/>
    <property type="project" value="InterPro"/>
</dbReference>
<proteinExistence type="inferred from homology"/>
<organism evidence="9 10">
    <name type="scientific">Phascolomyces articulosus</name>
    <dbReference type="NCBI Taxonomy" id="60185"/>
    <lineage>
        <taxon>Eukaryota</taxon>
        <taxon>Fungi</taxon>
        <taxon>Fungi incertae sedis</taxon>
        <taxon>Mucoromycota</taxon>
        <taxon>Mucoromycotina</taxon>
        <taxon>Mucoromycetes</taxon>
        <taxon>Mucorales</taxon>
        <taxon>Lichtheimiaceae</taxon>
        <taxon>Phascolomyces</taxon>
    </lineage>
</organism>
<dbReference type="PANTHER" id="PTHR24291:SF50">
    <property type="entry name" value="BIFUNCTIONAL ALBAFLAVENONE MONOOXYGENASE_TERPENE SYNTHASE"/>
    <property type="match status" value="1"/>
</dbReference>
<dbReference type="PRINTS" id="PR00463">
    <property type="entry name" value="EP450I"/>
</dbReference>
<dbReference type="Pfam" id="PF00067">
    <property type="entry name" value="p450"/>
    <property type="match status" value="1"/>
</dbReference>
<keyword evidence="10" id="KW-1185">Reference proteome</keyword>
<dbReference type="GO" id="GO:0020037">
    <property type="term" value="F:heme binding"/>
    <property type="evidence" value="ECO:0007669"/>
    <property type="project" value="InterPro"/>
</dbReference>
<evidence type="ECO:0000256" key="5">
    <source>
        <dbReference type="ARBA" id="ARBA00023004"/>
    </source>
</evidence>